<dbReference type="PANTHER" id="PTHR30600:SF4">
    <property type="entry name" value="CYTOCHROME C DOMAIN-CONTAINING PROTEIN"/>
    <property type="match status" value="1"/>
</dbReference>
<dbReference type="Proteomes" id="UP000001822">
    <property type="component" value="Chromosome"/>
</dbReference>
<dbReference type="Pfam" id="PF06537">
    <property type="entry name" value="DHOR"/>
    <property type="match status" value="1"/>
</dbReference>
<evidence type="ECO:0000313" key="6">
    <source>
        <dbReference type="EMBL" id="ABG57954.1"/>
    </source>
</evidence>
<reference evidence="6 7" key="1">
    <citation type="journal article" date="2007" name="Appl. Environ. Microbiol.">
        <title>Genome sequence of the cellulolytic gliding bacterium Cytophaga hutchinsonii.</title>
        <authorList>
            <person name="Xie G."/>
            <person name="Bruce D.C."/>
            <person name="Challacombe J.F."/>
            <person name="Chertkov O."/>
            <person name="Detter J.C."/>
            <person name="Gilna P."/>
            <person name="Han C.S."/>
            <person name="Lucas S."/>
            <person name="Misra M."/>
            <person name="Myers G.L."/>
            <person name="Richardson P."/>
            <person name="Tapia R."/>
            <person name="Thayer N."/>
            <person name="Thompson L.S."/>
            <person name="Brettin T.S."/>
            <person name="Henrissat B."/>
            <person name="Wilson D.B."/>
            <person name="McBride M.J."/>
        </authorList>
    </citation>
    <scope>NUCLEOTIDE SEQUENCE [LARGE SCALE GENOMIC DNA]</scope>
    <source>
        <strain evidence="7">ATCC 33406 / DSM 1761 / CIP 103989 / NBRC 15051 / NCIMB 9469 / D465</strain>
    </source>
</reference>
<dbReference type="AlphaFoldDB" id="A0A6N4SNR2"/>
<dbReference type="InterPro" id="IPR036909">
    <property type="entry name" value="Cyt_c-like_dom_sf"/>
</dbReference>
<evidence type="ECO:0000256" key="1">
    <source>
        <dbReference type="ARBA" id="ARBA00022617"/>
    </source>
</evidence>
<dbReference type="InterPro" id="IPR009056">
    <property type="entry name" value="Cyt_c-like_dom"/>
</dbReference>
<evidence type="ECO:0000256" key="3">
    <source>
        <dbReference type="ARBA" id="ARBA00023004"/>
    </source>
</evidence>
<dbReference type="OrthoDB" id="9805202at2"/>
<dbReference type="RefSeq" id="WP_011584070.1">
    <property type="nucleotide sequence ID" value="NC_008255.1"/>
</dbReference>
<dbReference type="InterPro" id="IPR010538">
    <property type="entry name" value="DHOR"/>
</dbReference>
<dbReference type="EMBL" id="CP000383">
    <property type="protein sequence ID" value="ABG57954.1"/>
    <property type="molecule type" value="Genomic_DNA"/>
</dbReference>
<dbReference type="GO" id="GO:0046872">
    <property type="term" value="F:metal ion binding"/>
    <property type="evidence" value="ECO:0007669"/>
    <property type="project" value="UniProtKB-KW"/>
</dbReference>
<dbReference type="KEGG" id="chu:CHU_0667"/>
<keyword evidence="1 4" id="KW-0349">Heme</keyword>
<keyword evidence="2 4" id="KW-0479">Metal-binding</keyword>
<evidence type="ECO:0000259" key="5">
    <source>
        <dbReference type="PROSITE" id="PS51007"/>
    </source>
</evidence>
<dbReference type="GO" id="GO:0020037">
    <property type="term" value="F:heme binding"/>
    <property type="evidence" value="ECO:0007669"/>
    <property type="project" value="InterPro"/>
</dbReference>
<dbReference type="GO" id="GO:0009055">
    <property type="term" value="F:electron transfer activity"/>
    <property type="evidence" value="ECO:0007669"/>
    <property type="project" value="InterPro"/>
</dbReference>
<dbReference type="InterPro" id="IPR051395">
    <property type="entry name" value="Cytochrome_c_Peroxidase/MauG"/>
</dbReference>
<proteinExistence type="predicted"/>
<protein>
    <submittedName>
        <fullName evidence="6">Thiol oxidoreductase</fullName>
    </submittedName>
</protein>
<feature type="domain" description="Cytochrome c" evidence="5">
    <location>
        <begin position="73"/>
        <end position="245"/>
    </location>
</feature>
<dbReference type="GO" id="GO:0004130">
    <property type="term" value="F:cytochrome-c peroxidase activity"/>
    <property type="evidence" value="ECO:0007669"/>
    <property type="project" value="TreeGrafter"/>
</dbReference>
<evidence type="ECO:0000256" key="2">
    <source>
        <dbReference type="ARBA" id="ARBA00022723"/>
    </source>
</evidence>
<name>A0A6N4SNR2_CYTH3</name>
<accession>A0A6N4SNR2</accession>
<gene>
    <name evidence="6" type="ordered locus">CHU_0667</name>
</gene>
<dbReference type="PANTHER" id="PTHR30600">
    <property type="entry name" value="CYTOCHROME C PEROXIDASE-RELATED"/>
    <property type="match status" value="1"/>
</dbReference>
<feature type="domain" description="Cytochrome c" evidence="5">
    <location>
        <begin position="349"/>
        <end position="480"/>
    </location>
</feature>
<dbReference type="PROSITE" id="PS51007">
    <property type="entry name" value="CYTC"/>
    <property type="match status" value="2"/>
</dbReference>
<sequence>MLKRTALIISVISFVLVFTMQFCHRKEETPTPAINASTAEVDEELSGGATTVFDASNNSFGFAAQNLSQIEKNKFALGNSVFKTNWVTAPATTTAIDGLGPFFNSRSCSGCHKLDGRGLPPANPGDDLNGLLFRLSIPGEDEHGGPFGDPQYGEQLSNHGIYAGGSSTVIPEGNVIVSYSTITGTYKDGTGYELRNPVYTFTELGYGAFAAGIMYSPRLAQQLPGLGLLEAIDAADILALADASDTNEDGISGRPNYVWNYTTNTTELGRFGWKANQPTLFQQTAAASVGDMGITNRLFQNENLTGQQVTDYGSWTNGGTPEMSNNDLDQLVFYCQTLAVPARRNWKDQEVLRGKELFTQAKCANCHNPYFVTGTHPIAGLSNQKIRPYTDLLLHDMGDGLADNRPDYLATGNEWRTPPLWGLGLIKTVSGGRFLLHDGRARTLEEAIIWHGGEGTFSKNAFINMNSTDRAALLKFLESL</sequence>
<keyword evidence="7" id="KW-1185">Reference proteome</keyword>
<organism evidence="6 7">
    <name type="scientific">Cytophaga hutchinsonii (strain ATCC 33406 / DSM 1761 / CIP 103989 / NBRC 15051 / NCIMB 9469 / D465)</name>
    <dbReference type="NCBI Taxonomy" id="269798"/>
    <lineage>
        <taxon>Bacteria</taxon>
        <taxon>Pseudomonadati</taxon>
        <taxon>Bacteroidota</taxon>
        <taxon>Cytophagia</taxon>
        <taxon>Cytophagales</taxon>
        <taxon>Cytophagaceae</taxon>
        <taxon>Cytophaga</taxon>
    </lineage>
</organism>
<keyword evidence="3 4" id="KW-0408">Iron</keyword>
<dbReference type="PIRSF" id="PIRSF028099">
    <property type="entry name" value="DUF1111"/>
    <property type="match status" value="1"/>
</dbReference>
<evidence type="ECO:0000313" key="7">
    <source>
        <dbReference type="Proteomes" id="UP000001822"/>
    </source>
</evidence>
<dbReference type="SUPFAM" id="SSF46626">
    <property type="entry name" value="Cytochrome c"/>
    <property type="match status" value="1"/>
</dbReference>
<evidence type="ECO:0000256" key="4">
    <source>
        <dbReference type="PROSITE-ProRule" id="PRU00433"/>
    </source>
</evidence>
<dbReference type="Gene3D" id="1.10.760.10">
    <property type="entry name" value="Cytochrome c-like domain"/>
    <property type="match status" value="1"/>
</dbReference>